<dbReference type="KEGG" id="alm:AO498_11650"/>
<sequence length="261" mass="30584">MKREQVLSEYLEAFENILNAFLNNHLPQEDDIYMVYDNTQKFINALRELYLSDDENKKGKYRKIYDSLSNAFIYITKENFQVDPSGTYWERIILNLNRAHAHISELYHEKTENFYPLPSPKVSIPQPDISIEHGPKIEKSSIKGSDNAPSNDEPVKRLLSHYKGYRISTKHHVLSYIFDCLATDESFPSSNERTRLEYIGNARLGDRKGNRFYKVFGEILIDSLNSKTYLNMIGGDYWKDIVIELSHHQEEVKKYLEIKGF</sequence>
<evidence type="ECO:0000313" key="1">
    <source>
        <dbReference type="EMBL" id="AMQ57093.1"/>
    </source>
</evidence>
<organism evidence="1 2">
    <name type="scientific">Algoriphagus sanaruensis</name>
    <dbReference type="NCBI Taxonomy" id="1727163"/>
    <lineage>
        <taxon>Bacteria</taxon>
        <taxon>Pseudomonadati</taxon>
        <taxon>Bacteroidota</taxon>
        <taxon>Cytophagia</taxon>
        <taxon>Cytophagales</taxon>
        <taxon>Cyclobacteriaceae</taxon>
        <taxon>Algoriphagus</taxon>
    </lineage>
</organism>
<dbReference type="STRING" id="1727163.AO498_11650"/>
<reference evidence="1 2" key="2">
    <citation type="journal article" date="2016" name="Genome Announc.">
        <title>Complete Genome Sequence of Algoriphagus sp. Strain M8-2, Isolated from a Brackish Lake.</title>
        <authorList>
            <person name="Muraguchi Y."/>
            <person name="Kushimoto K."/>
            <person name="Ohtsubo Y."/>
            <person name="Suzuki T."/>
            <person name="Dohra H."/>
            <person name="Kimbara K."/>
            <person name="Shintani M."/>
        </authorList>
    </citation>
    <scope>NUCLEOTIDE SEQUENCE [LARGE SCALE GENOMIC DNA]</scope>
    <source>
        <strain evidence="1 2">M8-2</strain>
    </source>
</reference>
<protein>
    <submittedName>
        <fullName evidence="1">Uncharacterized protein</fullName>
    </submittedName>
</protein>
<name>A0A142EPN8_9BACT</name>
<dbReference type="EMBL" id="CP012836">
    <property type="protein sequence ID" value="AMQ57093.1"/>
    <property type="molecule type" value="Genomic_DNA"/>
</dbReference>
<evidence type="ECO:0000313" key="2">
    <source>
        <dbReference type="Proteomes" id="UP000073816"/>
    </source>
</evidence>
<dbReference type="RefSeq" id="WP_067547718.1">
    <property type="nucleotide sequence ID" value="NZ_CP012836.1"/>
</dbReference>
<dbReference type="PATRIC" id="fig|1727163.4.peg.2437"/>
<proteinExistence type="predicted"/>
<dbReference type="AlphaFoldDB" id="A0A142EPN8"/>
<accession>A0A142EPN8</accession>
<reference evidence="2" key="1">
    <citation type="submission" date="2015-09" db="EMBL/GenBank/DDBJ databases">
        <title>Complete sequence of Algoriphagus sp. M8-2.</title>
        <authorList>
            <person name="Shintani M."/>
        </authorList>
    </citation>
    <scope>NUCLEOTIDE SEQUENCE [LARGE SCALE GENOMIC DNA]</scope>
    <source>
        <strain evidence="2">M8-2</strain>
    </source>
</reference>
<gene>
    <name evidence="1" type="ORF">AO498_11650</name>
</gene>
<dbReference type="OrthoDB" id="1211741at2"/>
<dbReference type="Proteomes" id="UP000073816">
    <property type="component" value="Chromosome"/>
</dbReference>
<keyword evidence="2" id="KW-1185">Reference proteome</keyword>